<dbReference type="Proteomes" id="UP000034668">
    <property type="component" value="Unassembled WGS sequence"/>
</dbReference>
<evidence type="ECO:0000313" key="26">
    <source>
        <dbReference type="Proteomes" id="UP000034692"/>
    </source>
</evidence>
<organism evidence="10 29">
    <name type="scientific">Methanosarcina mazei</name>
    <name type="common">Methanosarcina frisia</name>
    <dbReference type="NCBI Taxonomy" id="2209"/>
    <lineage>
        <taxon>Archaea</taxon>
        <taxon>Methanobacteriati</taxon>
        <taxon>Methanobacteriota</taxon>
        <taxon>Stenosarchaea group</taxon>
        <taxon>Methanomicrobia</taxon>
        <taxon>Methanosarcinales</taxon>
        <taxon>Methanosarcinaceae</taxon>
        <taxon>Methanosarcina</taxon>
    </lineage>
</organism>
<evidence type="ECO:0000313" key="13">
    <source>
        <dbReference type="EMBL" id="KKH91068.1"/>
    </source>
</evidence>
<dbReference type="Proteomes" id="UP000034937">
    <property type="component" value="Unassembled WGS sequence"/>
</dbReference>
<evidence type="ECO:0000313" key="17">
    <source>
        <dbReference type="Proteomes" id="UP000033814"/>
    </source>
</evidence>
<dbReference type="EMBL" id="JJOR01000174">
    <property type="protein sequence ID" value="KKF98497.1"/>
    <property type="molecule type" value="Genomic_DNA"/>
</dbReference>
<evidence type="ECO:0000313" key="15">
    <source>
        <dbReference type="EMBL" id="KKI04816.1"/>
    </source>
</evidence>
<dbReference type="EMBL" id="JJQH01000125">
    <property type="protein sequence ID" value="KKH38513.1"/>
    <property type="molecule type" value="Genomic_DNA"/>
</dbReference>
<dbReference type="AlphaFoldDB" id="A0A0F8ST40"/>
<evidence type="ECO:0000259" key="1">
    <source>
        <dbReference type="Pfam" id="PF08937"/>
    </source>
</evidence>
<evidence type="ECO:0000313" key="22">
    <source>
        <dbReference type="Proteomes" id="UP000034142"/>
    </source>
</evidence>
<evidence type="ECO:0000313" key="5">
    <source>
        <dbReference type="EMBL" id="KKH53103.1"/>
    </source>
</evidence>
<dbReference type="EMBL" id="JJQP01000201">
    <property type="protein sequence ID" value="KKH64072.1"/>
    <property type="molecule type" value="Genomic_DNA"/>
</dbReference>
<dbReference type="InterPro" id="IPR015032">
    <property type="entry name" value="ThsB__TIR-like_domain"/>
</dbReference>
<dbReference type="Proteomes" id="UP000033885">
    <property type="component" value="Unassembled WGS sequence"/>
</dbReference>
<evidence type="ECO:0000313" key="7">
    <source>
        <dbReference type="EMBL" id="KKH68856.1"/>
    </source>
</evidence>
<evidence type="ECO:0000313" key="30">
    <source>
        <dbReference type="Proteomes" id="UP000034937"/>
    </source>
</evidence>
<evidence type="ECO:0000313" key="10">
    <source>
        <dbReference type="EMBL" id="KKH76319.1"/>
    </source>
</evidence>
<dbReference type="Proteomes" id="UP000033864">
    <property type="component" value="Unassembled WGS sequence"/>
</dbReference>
<dbReference type="Proteomes" id="UP000034232">
    <property type="component" value="Unassembled WGS sequence"/>
</dbReference>
<evidence type="ECO:0000313" key="2">
    <source>
        <dbReference type="EMBL" id="KKF98497.1"/>
    </source>
</evidence>
<dbReference type="EMBL" id="JJQX01000190">
    <property type="protein sequence ID" value="KKH91068.1"/>
    <property type="molecule type" value="Genomic_DNA"/>
</dbReference>
<comment type="caution">
    <text evidence="10">The sequence shown here is derived from an EMBL/GenBank/DDBJ whole genome shotgun (WGS) entry which is preliminary data.</text>
</comment>
<dbReference type="EMBL" id="JJRB01000041">
    <property type="protein sequence ID" value="KKI04816.1"/>
    <property type="molecule type" value="Genomic_DNA"/>
</dbReference>
<evidence type="ECO:0000313" key="8">
    <source>
        <dbReference type="EMBL" id="KKH71867.1"/>
    </source>
</evidence>
<dbReference type="EMBL" id="JJQO01000047">
    <property type="protein sequence ID" value="KKH68856.1"/>
    <property type="molecule type" value="Genomic_DNA"/>
</dbReference>
<dbReference type="Proteomes" id="UP000034872">
    <property type="component" value="Unassembled WGS sequence"/>
</dbReference>
<evidence type="ECO:0000313" key="6">
    <source>
        <dbReference type="EMBL" id="KKH64072.1"/>
    </source>
</evidence>
<dbReference type="Proteomes" id="UP000034142">
    <property type="component" value="Unassembled WGS sequence"/>
</dbReference>
<evidence type="ECO:0000313" key="23">
    <source>
        <dbReference type="Proteomes" id="UP000034232"/>
    </source>
</evidence>
<dbReference type="PATRIC" id="fig|2209.51.peg.3646"/>
<dbReference type="Proteomes" id="UP000034021">
    <property type="component" value="Unassembled WGS sequence"/>
</dbReference>
<dbReference type="RefSeq" id="WP_048041733.1">
    <property type="nucleotide sequence ID" value="NZ_JBLVWA010000194.1"/>
</dbReference>
<evidence type="ECO:0000313" key="12">
    <source>
        <dbReference type="EMBL" id="KKH88480.1"/>
    </source>
</evidence>
<evidence type="ECO:0000313" key="11">
    <source>
        <dbReference type="EMBL" id="KKH80639.1"/>
    </source>
</evidence>
<dbReference type="Proteomes" id="UP000034925">
    <property type="component" value="Unassembled WGS sequence"/>
</dbReference>
<evidence type="ECO:0000313" key="28">
    <source>
        <dbReference type="Proteomes" id="UP000034872"/>
    </source>
</evidence>
<gene>
    <name evidence="2" type="ORF">DU31_08055</name>
    <name evidence="3" type="ORF">DU50_16910</name>
    <name evidence="6" type="ORF">DU73_09765</name>
    <name evidence="7" type="ORF">DU75_08545</name>
    <name evidence="5" type="ORF">DU76_10600</name>
    <name evidence="8" type="ORF">DU77_11030</name>
    <name evidence="9" type="ORF">DU78_00175</name>
    <name evidence="13" type="ORF">DU79_11800</name>
    <name evidence="16" type="ORF">DU81_07115</name>
    <name evidence="11" type="ORF">DU82_14840</name>
    <name evidence="15" type="ORF">DU83_14825</name>
    <name evidence="14" type="ORF">DU84_16200</name>
    <name evidence="4" type="ORF">DU85_08875</name>
    <name evidence="10" type="ORF">DU86_08475</name>
    <name evidence="12" type="ORF">DU88_15765</name>
</gene>
<evidence type="ECO:0000313" key="27">
    <source>
        <dbReference type="Proteomes" id="UP000034842"/>
    </source>
</evidence>
<dbReference type="EMBL" id="JJQV01000133">
    <property type="protein sequence ID" value="KKH80639.1"/>
    <property type="molecule type" value="Genomic_DNA"/>
</dbReference>
<feature type="domain" description="Thoeris protein ThsB TIR-like" evidence="1">
    <location>
        <begin position="10"/>
        <end position="113"/>
    </location>
</feature>
<evidence type="ECO:0000313" key="14">
    <source>
        <dbReference type="EMBL" id="KKI00019.1"/>
    </source>
</evidence>
<evidence type="ECO:0000313" key="19">
    <source>
        <dbReference type="Proteomes" id="UP000033885"/>
    </source>
</evidence>
<evidence type="ECO:0000313" key="4">
    <source>
        <dbReference type="EMBL" id="KKH51285.1"/>
    </source>
</evidence>
<dbReference type="Proteomes" id="UP000034842">
    <property type="component" value="Unassembled WGS sequence"/>
</dbReference>
<dbReference type="Proteomes" id="UP000034692">
    <property type="component" value="Unassembled WGS sequence"/>
</dbReference>
<accession>A0A0F8ST40</accession>
<reference evidence="17 18" key="1">
    <citation type="journal article" date="2015" name="ISME J.">
        <title>Genomic and phenotypic differentiation among Methanosarcina mazei populations from Columbia River sediment.</title>
        <authorList>
            <person name="Youngblut N.D."/>
            <person name="Wirth J.S."/>
            <person name="Henriksen J.R."/>
            <person name="Smith M."/>
            <person name="Simon H."/>
            <person name="Metcalf W.W."/>
            <person name="Whitaker R.J."/>
        </authorList>
    </citation>
    <scope>NUCLEOTIDE SEQUENCE [LARGE SCALE GENOMIC DNA]</scope>
    <source>
        <strain evidence="3 20">1.H.A.1A.3</strain>
        <strain evidence="4 18">1.H.A.1A.6</strain>
        <strain evidence="5 23">1.H.A.2.3</strain>
        <strain evidence="7 26">1.H.A.2.7</strain>
        <strain evidence="6">1.H.A.2.8</strain>
        <strain evidence="10 29">1.H.M.1A.1</strain>
        <strain evidence="8 21">1.H.M.1A.2</strain>
        <strain evidence="9 27">1.H.M.1A.3</strain>
        <strain evidence="11 17">1.H.M.2.2</strain>
        <strain evidence="12 30">1.H.M.2.3</strain>
        <strain evidence="13 25">1.H.M.2.4</strain>
        <strain evidence="14 28">1.H.T.2.1</strain>
        <strain evidence="16 19">1.H.T.2.3</strain>
        <strain evidence="15 24">1.H.T.2.5</strain>
        <strain evidence="2 22">2.F.A.2.3</strain>
    </source>
</reference>
<evidence type="ECO:0000313" key="9">
    <source>
        <dbReference type="EMBL" id="KKH75120.1"/>
    </source>
</evidence>
<dbReference type="EMBL" id="JJQT01000187">
    <property type="protein sequence ID" value="KKH75120.1"/>
    <property type="molecule type" value="Genomic_DNA"/>
</dbReference>
<evidence type="ECO:0000313" key="16">
    <source>
        <dbReference type="EMBL" id="KKI06937.1"/>
    </source>
</evidence>
<evidence type="ECO:0000313" key="24">
    <source>
        <dbReference type="Proteomes" id="UP000034547"/>
    </source>
</evidence>
<dbReference type="Proteomes" id="UP000034547">
    <property type="component" value="Unassembled WGS sequence"/>
</dbReference>
<dbReference type="EMBL" id="JJRA01000002">
    <property type="protein sequence ID" value="KKI06937.1"/>
    <property type="molecule type" value="Genomic_DNA"/>
</dbReference>
<dbReference type="EMBL" id="JJQW01000059">
    <property type="protein sequence ID" value="KKH88480.1"/>
    <property type="molecule type" value="Genomic_DNA"/>
</dbReference>
<dbReference type="EMBL" id="JJQM01000126">
    <property type="protein sequence ID" value="KKH53103.1"/>
    <property type="molecule type" value="Genomic_DNA"/>
</dbReference>
<sequence>MAYRNGTYIAFDGLGQTNPILSDFKYYGNIQAWAANKNIDFKYVDSHDKTCAVKDSSLRTTLEDRIRERLSNSKNMIVILSSDTRKTGSYLSYEIEKAVDYYEIPLIIAYVDYRVVANPSQLSEYWPDVLSSRVENGTAKAIHIPFVKDAILDSIGQFNISNMPATAKNYYSKEAHQAFGVLSSTSNFTNTLK</sequence>
<dbReference type="Proteomes" id="UP000033814">
    <property type="component" value="Unassembled WGS sequence"/>
</dbReference>
<dbReference type="EMBL" id="JJQS01000129">
    <property type="protein sequence ID" value="KKH71867.1"/>
    <property type="molecule type" value="Genomic_DNA"/>
</dbReference>
<dbReference type="EMBL" id="JJQZ01000005">
    <property type="protein sequence ID" value="KKI00019.1"/>
    <property type="molecule type" value="Genomic_DNA"/>
</dbReference>
<dbReference type="Proteomes" id="UP000034040">
    <property type="component" value="Unassembled WGS sequence"/>
</dbReference>
<evidence type="ECO:0000313" key="20">
    <source>
        <dbReference type="Proteomes" id="UP000034021"/>
    </source>
</evidence>
<evidence type="ECO:0000313" key="3">
    <source>
        <dbReference type="EMBL" id="KKH38513.1"/>
    </source>
</evidence>
<proteinExistence type="predicted"/>
<evidence type="ECO:0000313" key="29">
    <source>
        <dbReference type="Proteomes" id="UP000034925"/>
    </source>
</evidence>
<dbReference type="Gene3D" id="3.40.50.11200">
    <property type="match status" value="1"/>
</dbReference>
<evidence type="ECO:0000313" key="18">
    <source>
        <dbReference type="Proteomes" id="UP000033864"/>
    </source>
</evidence>
<dbReference type="Pfam" id="PF08937">
    <property type="entry name" value="ThsB_TIR"/>
    <property type="match status" value="1"/>
</dbReference>
<protein>
    <recommendedName>
        <fullName evidence="1">Thoeris protein ThsB TIR-like domain-containing protein</fullName>
    </recommendedName>
</protein>
<name>A0A0F8ST40_METMZ</name>
<evidence type="ECO:0000313" key="21">
    <source>
        <dbReference type="Proteomes" id="UP000034040"/>
    </source>
</evidence>
<dbReference type="EMBL" id="JJQR01000061">
    <property type="protein sequence ID" value="KKH76319.1"/>
    <property type="molecule type" value="Genomic_DNA"/>
</dbReference>
<evidence type="ECO:0000313" key="25">
    <source>
        <dbReference type="Proteomes" id="UP000034668"/>
    </source>
</evidence>
<dbReference type="EMBL" id="JJQJ01000061">
    <property type="protein sequence ID" value="KKH51285.1"/>
    <property type="molecule type" value="Genomic_DNA"/>
</dbReference>